<proteinExistence type="predicted"/>
<reference evidence="1 2" key="1">
    <citation type="submission" date="2014-06" db="EMBL/GenBank/DDBJ databases">
        <title>Whole Genome Sequences of Three Symbiotic Endozoicomonas Bacteria.</title>
        <authorList>
            <person name="Neave M.J."/>
            <person name="Apprill A."/>
            <person name="Voolstra C.R."/>
        </authorList>
    </citation>
    <scope>NUCLEOTIDE SEQUENCE [LARGE SCALE GENOMIC DNA]</scope>
    <source>
        <strain evidence="1 2">DSM 22380</strain>
    </source>
</reference>
<dbReference type="RefSeq" id="WP_020580555.1">
    <property type="nucleotide sequence ID" value="NZ_JOJP01000001.1"/>
</dbReference>
<sequence>MSGEHFTLTISQSTSDAGDFAIHMKEPDKPEQLLVHLRFMPLAMFDETYLDDLVGVMARKLAKRIIEWRVAPDDPDAMQACQDEARAVVQEALEKMKKHPE</sequence>
<dbReference type="AlphaFoldDB" id="A0A081K9J8"/>
<protein>
    <submittedName>
        <fullName evidence="1">Uncharacterized protein</fullName>
    </submittedName>
</protein>
<dbReference type="EMBL" id="JOJP01000001">
    <property type="protein sequence ID" value="KEI70824.1"/>
    <property type="molecule type" value="Genomic_DNA"/>
</dbReference>
<evidence type="ECO:0000313" key="2">
    <source>
        <dbReference type="Proteomes" id="UP000027997"/>
    </source>
</evidence>
<comment type="caution">
    <text evidence="1">The sequence shown here is derived from an EMBL/GenBank/DDBJ whole genome shotgun (WGS) entry which is preliminary data.</text>
</comment>
<gene>
    <name evidence="1" type="ORF">GV64_08750</name>
</gene>
<dbReference type="Proteomes" id="UP000027997">
    <property type="component" value="Unassembled WGS sequence"/>
</dbReference>
<accession>A0A081K9J8</accession>
<organism evidence="1 2">
    <name type="scientific">Endozoicomonas elysicola</name>
    <dbReference type="NCBI Taxonomy" id="305900"/>
    <lineage>
        <taxon>Bacteria</taxon>
        <taxon>Pseudomonadati</taxon>
        <taxon>Pseudomonadota</taxon>
        <taxon>Gammaproteobacteria</taxon>
        <taxon>Oceanospirillales</taxon>
        <taxon>Endozoicomonadaceae</taxon>
        <taxon>Endozoicomonas</taxon>
    </lineage>
</organism>
<keyword evidence="2" id="KW-1185">Reference proteome</keyword>
<name>A0A081K9J8_9GAMM</name>
<evidence type="ECO:0000313" key="1">
    <source>
        <dbReference type="EMBL" id="KEI70824.1"/>
    </source>
</evidence>